<dbReference type="InterPro" id="IPR015365">
    <property type="entry name" value="Elong-fact-P_C"/>
</dbReference>
<dbReference type="PANTHER" id="PTHR30053:SF12">
    <property type="entry name" value="ELONGATION FACTOR P (EF-P) FAMILY PROTEIN"/>
    <property type="match status" value="1"/>
</dbReference>
<dbReference type="InterPro" id="IPR011768">
    <property type="entry name" value="Transl_elongation_fac_P"/>
</dbReference>
<dbReference type="Gene3D" id="2.40.50.140">
    <property type="entry name" value="Nucleic acid-binding proteins"/>
    <property type="match status" value="2"/>
</dbReference>
<dbReference type="CDD" id="cd05794">
    <property type="entry name" value="S1_EF-P_repeat_2"/>
    <property type="match status" value="1"/>
</dbReference>
<gene>
    <name evidence="8" type="primary">efp</name>
    <name evidence="13" type="ordered locus">Aaci_1795</name>
</gene>
<dbReference type="EMBL" id="CP001727">
    <property type="protein sequence ID" value="ACV58807.1"/>
    <property type="molecule type" value="Genomic_DNA"/>
</dbReference>
<dbReference type="PROSITE" id="PS01275">
    <property type="entry name" value="EFP"/>
    <property type="match status" value="1"/>
</dbReference>
<evidence type="ECO:0000256" key="8">
    <source>
        <dbReference type="HAMAP-Rule" id="MF_00141"/>
    </source>
</evidence>
<evidence type="ECO:0000256" key="3">
    <source>
        <dbReference type="ARBA" id="ARBA00009479"/>
    </source>
</evidence>
<dbReference type="AlphaFoldDB" id="C8WXI6"/>
<evidence type="ECO:0000256" key="5">
    <source>
        <dbReference type="ARBA" id="ARBA00022768"/>
    </source>
</evidence>
<name>C8WXI6_ALIAD</name>
<accession>C8WXI6</accession>
<dbReference type="eggNOG" id="COG0231">
    <property type="taxonomic scope" value="Bacteria"/>
</dbReference>
<dbReference type="InterPro" id="IPR014722">
    <property type="entry name" value="Rib_uL2_dom2"/>
</dbReference>
<dbReference type="HOGENOM" id="CLU_074944_0_1_9"/>
<dbReference type="SMART" id="SM01185">
    <property type="entry name" value="EFP"/>
    <property type="match status" value="1"/>
</dbReference>
<comment type="function">
    <text evidence="7 8">Involved in peptide bond synthesis. Stimulates efficient translation and peptide-bond synthesis on native or reconstituted 70S ribosomes in vitro. Probably functions indirectly by altering the affinity of the ribosome for aminoacyl-tRNA, thus increasing their reactivity as acceptors for peptidyl transferase.</text>
</comment>
<evidence type="ECO:0000256" key="4">
    <source>
        <dbReference type="ARBA" id="ARBA00022490"/>
    </source>
</evidence>
<evidence type="ECO:0000256" key="10">
    <source>
        <dbReference type="RuleBase" id="RU004389"/>
    </source>
</evidence>
<keyword evidence="6 8" id="KW-0648">Protein biosynthesis</keyword>
<feature type="domain" description="Translation elongation factor P/YeiP central" evidence="12">
    <location>
        <begin position="67"/>
        <end position="121"/>
    </location>
</feature>
<dbReference type="GO" id="GO:0005829">
    <property type="term" value="C:cytosol"/>
    <property type="evidence" value="ECO:0007669"/>
    <property type="project" value="UniProtKB-ARBA"/>
</dbReference>
<evidence type="ECO:0000259" key="12">
    <source>
        <dbReference type="SMART" id="SM01185"/>
    </source>
</evidence>
<reference evidence="14" key="1">
    <citation type="submission" date="2009-09" db="EMBL/GenBank/DDBJ databases">
        <title>The complete chromosome of Alicyclobacillus acidocaldarius subsp. acidocaldarius DSM 446.</title>
        <authorList>
            <consortium name="US DOE Joint Genome Institute (JGI-PGF)"/>
            <person name="Lucas S."/>
            <person name="Copeland A."/>
            <person name="Lapidus A."/>
            <person name="Glavina del Rio T."/>
            <person name="Dalin E."/>
            <person name="Tice H."/>
            <person name="Bruce D."/>
            <person name="Goodwin L."/>
            <person name="Pitluck S."/>
            <person name="Kyrpides N."/>
            <person name="Mavromatis K."/>
            <person name="Ivanova N."/>
            <person name="Ovchinnikova G."/>
            <person name="Chertkov O."/>
            <person name="Sims D."/>
            <person name="Brettin T."/>
            <person name="Detter J.C."/>
            <person name="Han C."/>
            <person name="Larimer F."/>
            <person name="Land M."/>
            <person name="Hauser L."/>
            <person name="Markowitz V."/>
            <person name="Cheng J.-F."/>
            <person name="Hugenholtz P."/>
            <person name="Woyke T."/>
            <person name="Wu D."/>
            <person name="Pukall R."/>
            <person name="Klenk H.-P."/>
            <person name="Eisen J.A."/>
        </authorList>
    </citation>
    <scope>NUCLEOTIDE SEQUENCE [LARGE SCALE GENOMIC DNA]</scope>
    <source>
        <strain evidence="14">ATCC 27009 / DSM 446 / BCRC 14685 / JCM 5260 / KCTC 1825 / NBRC 15652 / NCIMB 11725 / NRRL B-14509 / 104-IA</strain>
    </source>
</reference>
<dbReference type="NCBIfam" id="TIGR00038">
    <property type="entry name" value="efp"/>
    <property type="match status" value="1"/>
</dbReference>
<dbReference type="FunFam" id="2.30.30.30:FF:000003">
    <property type="entry name" value="Elongation factor P"/>
    <property type="match status" value="1"/>
</dbReference>
<proteinExistence type="inferred from homology"/>
<dbReference type="InterPro" id="IPR020599">
    <property type="entry name" value="Transl_elong_fac_P/YeiP"/>
</dbReference>
<dbReference type="FunFam" id="2.40.50.140:FF:000004">
    <property type="entry name" value="Elongation factor P"/>
    <property type="match status" value="1"/>
</dbReference>
<dbReference type="InterPro" id="IPR001059">
    <property type="entry name" value="Transl_elong_P/YeiP_cen"/>
</dbReference>
<comment type="similarity">
    <text evidence="3 8 10">Belongs to the elongation factor P family.</text>
</comment>
<dbReference type="Gene3D" id="2.30.30.30">
    <property type="match status" value="1"/>
</dbReference>
<evidence type="ECO:0000313" key="14">
    <source>
        <dbReference type="Proteomes" id="UP000001917"/>
    </source>
</evidence>
<dbReference type="RefSeq" id="WP_012811098.1">
    <property type="nucleotide sequence ID" value="NC_013205.1"/>
</dbReference>
<dbReference type="InterPro" id="IPR013852">
    <property type="entry name" value="Transl_elong_P/YeiP_CS"/>
</dbReference>
<dbReference type="CDD" id="cd04470">
    <property type="entry name" value="S1_EF-P_repeat_1"/>
    <property type="match status" value="1"/>
</dbReference>
<evidence type="ECO:0000256" key="1">
    <source>
        <dbReference type="ARBA" id="ARBA00004496"/>
    </source>
</evidence>
<comment type="pathway">
    <text evidence="2 8">Protein biosynthesis; polypeptide chain elongation.</text>
</comment>
<dbReference type="SUPFAM" id="SSF50249">
    <property type="entry name" value="Nucleic acid-binding proteins"/>
    <property type="match status" value="2"/>
</dbReference>
<dbReference type="Proteomes" id="UP000001917">
    <property type="component" value="Chromosome"/>
</dbReference>
<evidence type="ECO:0000256" key="7">
    <source>
        <dbReference type="ARBA" id="ARBA00025469"/>
    </source>
</evidence>
<dbReference type="GO" id="GO:0003746">
    <property type="term" value="F:translation elongation factor activity"/>
    <property type="evidence" value="ECO:0007669"/>
    <property type="project" value="UniProtKB-UniRule"/>
</dbReference>
<evidence type="ECO:0000256" key="6">
    <source>
        <dbReference type="ARBA" id="ARBA00022917"/>
    </source>
</evidence>
<dbReference type="PANTHER" id="PTHR30053">
    <property type="entry name" value="ELONGATION FACTOR P"/>
    <property type="match status" value="1"/>
</dbReference>
<feature type="domain" description="Elongation factor P C-terminal" evidence="11">
    <location>
        <begin position="129"/>
        <end position="184"/>
    </location>
</feature>
<dbReference type="GO" id="GO:0043043">
    <property type="term" value="P:peptide biosynthetic process"/>
    <property type="evidence" value="ECO:0007669"/>
    <property type="project" value="InterPro"/>
</dbReference>
<evidence type="ECO:0000259" key="11">
    <source>
        <dbReference type="SMART" id="SM00841"/>
    </source>
</evidence>
<sequence length="185" mass="20976">MISSNDFRNGTTIEYDGSVWRVIEFMHVKPGKGSAFVRTKLKNVKTGAIRETTFRAGEKVPRARIETREMQYLYNDGENYTFMDTETYEQINIPRAQLEYELNFLKENMNCFIVQYQGEIIGIDLPNTVELEVIDTEPGIRGDTATGGSKSATVETGYTLQVPFFINVGDKVVIDTRSGEYVSRA</sequence>
<dbReference type="FunFam" id="2.40.50.140:FF:000009">
    <property type="entry name" value="Elongation factor P"/>
    <property type="match status" value="1"/>
</dbReference>
<organism evidence="13 14">
    <name type="scientific">Alicyclobacillus acidocaldarius subsp. acidocaldarius (strain ATCC 27009 / DSM 446 / BCRC 14685 / JCM 5260 / KCTC 1825 / NBRC 15652 / NCIMB 11725 / NRRL B-14509 / 104-IA)</name>
    <name type="common">Bacillus acidocaldarius</name>
    <dbReference type="NCBI Taxonomy" id="521098"/>
    <lineage>
        <taxon>Bacteria</taxon>
        <taxon>Bacillati</taxon>
        <taxon>Bacillota</taxon>
        <taxon>Bacilli</taxon>
        <taxon>Bacillales</taxon>
        <taxon>Alicyclobacillaceae</taxon>
        <taxon>Alicyclobacillus</taxon>
    </lineage>
</organism>
<dbReference type="STRING" id="521098.Aaci_1795"/>
<keyword evidence="4 8" id="KW-0963">Cytoplasm</keyword>
<comment type="subcellular location">
    <subcellularLocation>
        <location evidence="1 8">Cytoplasm</location>
    </subcellularLocation>
</comment>
<protein>
    <recommendedName>
        <fullName evidence="8 9">Elongation factor P</fullName>
        <shortName evidence="8">EF-P</shortName>
    </recommendedName>
</protein>
<reference evidence="13 14" key="2">
    <citation type="journal article" date="2010" name="Stand. Genomic Sci.">
        <title>Complete genome sequence of Alicyclobacillus acidocaldarius type strain (104-IA).</title>
        <authorList>
            <person name="Mavromatis K."/>
            <person name="Sikorski J."/>
            <person name="Lapidus A."/>
            <person name="Glavina Del Rio T."/>
            <person name="Copeland A."/>
            <person name="Tice H."/>
            <person name="Cheng J.F."/>
            <person name="Lucas S."/>
            <person name="Chen F."/>
            <person name="Nolan M."/>
            <person name="Bruce D."/>
            <person name="Goodwin L."/>
            <person name="Pitluck S."/>
            <person name="Ivanova N."/>
            <person name="Ovchinnikova G."/>
            <person name="Pati A."/>
            <person name="Chen A."/>
            <person name="Palaniappan K."/>
            <person name="Land M."/>
            <person name="Hauser L."/>
            <person name="Chang Y.J."/>
            <person name="Jeffries C.D."/>
            <person name="Chain P."/>
            <person name="Meincke L."/>
            <person name="Sims D."/>
            <person name="Chertkov O."/>
            <person name="Han C."/>
            <person name="Brettin T."/>
            <person name="Detter J.C."/>
            <person name="Wahrenburg C."/>
            <person name="Rohde M."/>
            <person name="Pukall R."/>
            <person name="Goker M."/>
            <person name="Bristow J."/>
            <person name="Eisen J.A."/>
            <person name="Markowitz V."/>
            <person name="Hugenholtz P."/>
            <person name="Klenk H.P."/>
            <person name="Kyrpides N.C."/>
        </authorList>
    </citation>
    <scope>NUCLEOTIDE SEQUENCE [LARGE SCALE GENOMIC DNA]</scope>
    <source>
        <strain evidence="14">ATCC 27009 / DSM 446 / BCRC 14685 / JCM 5260 / KCTC 1825 / NBRC 15652 / NCIMB 11725 / NRRL B-14509 / 104-IA</strain>
    </source>
</reference>
<dbReference type="InterPro" id="IPR012340">
    <property type="entry name" value="NA-bd_OB-fold"/>
</dbReference>
<keyword evidence="5 8" id="KW-0251">Elongation factor</keyword>
<dbReference type="Pfam" id="PF09285">
    <property type="entry name" value="Elong-fact-P_C"/>
    <property type="match status" value="1"/>
</dbReference>
<dbReference type="Pfam" id="PF01132">
    <property type="entry name" value="EFP"/>
    <property type="match status" value="1"/>
</dbReference>
<dbReference type="InterPro" id="IPR008991">
    <property type="entry name" value="Translation_prot_SH3-like_sf"/>
</dbReference>
<dbReference type="KEGG" id="aac:Aaci_1795"/>
<dbReference type="InterPro" id="IPR013185">
    <property type="entry name" value="Transl_elong_KOW-like"/>
</dbReference>
<dbReference type="SMART" id="SM00841">
    <property type="entry name" value="Elong-fact-P_C"/>
    <property type="match status" value="1"/>
</dbReference>
<dbReference type="Pfam" id="PF08207">
    <property type="entry name" value="EFP_N"/>
    <property type="match status" value="1"/>
</dbReference>
<dbReference type="SUPFAM" id="SSF50104">
    <property type="entry name" value="Translation proteins SH3-like domain"/>
    <property type="match status" value="1"/>
</dbReference>
<evidence type="ECO:0000256" key="2">
    <source>
        <dbReference type="ARBA" id="ARBA00004815"/>
    </source>
</evidence>
<keyword evidence="14" id="KW-1185">Reference proteome</keyword>
<evidence type="ECO:0000313" key="13">
    <source>
        <dbReference type="EMBL" id="ACV58807.1"/>
    </source>
</evidence>
<dbReference type="PIRSF" id="PIRSF005901">
    <property type="entry name" value="EF-P"/>
    <property type="match status" value="1"/>
</dbReference>
<dbReference type="NCBIfam" id="NF001810">
    <property type="entry name" value="PRK00529.1"/>
    <property type="match status" value="1"/>
</dbReference>
<dbReference type="UniPathway" id="UPA00345"/>
<dbReference type="HAMAP" id="MF_00141">
    <property type="entry name" value="EF_P"/>
    <property type="match status" value="1"/>
</dbReference>
<evidence type="ECO:0000256" key="9">
    <source>
        <dbReference type="NCBIfam" id="TIGR00038"/>
    </source>
</evidence>